<dbReference type="OrthoDB" id="3254594at2"/>
<proteinExistence type="predicted"/>
<dbReference type="EMBL" id="VFPU01000001">
    <property type="protein sequence ID" value="TQM95335.1"/>
    <property type="molecule type" value="Genomic_DNA"/>
</dbReference>
<dbReference type="RefSeq" id="WP_141817112.1">
    <property type="nucleotide sequence ID" value="NZ_BAAAIL010000003.1"/>
</dbReference>
<reference evidence="1 2" key="1">
    <citation type="submission" date="2019-06" db="EMBL/GenBank/DDBJ databases">
        <title>Sequencing the genomes of 1000 actinobacteria strains.</title>
        <authorList>
            <person name="Klenk H.-P."/>
        </authorList>
    </citation>
    <scope>NUCLEOTIDE SEQUENCE [LARGE SCALE GENOMIC DNA]</scope>
    <source>
        <strain evidence="1 2">DSM 12362</strain>
    </source>
</reference>
<evidence type="ECO:0000313" key="2">
    <source>
        <dbReference type="Proteomes" id="UP000315133"/>
    </source>
</evidence>
<sequence length="91" mass="10206">MTVEHELLALRELHDVVERAAQDLERIAGDLDRAVGVELWTGRQADELRSVWLAQRRVVRPTLTSVLRASAADVRTQHNNLAAAVGRSERL</sequence>
<dbReference type="AlphaFoldDB" id="A0A543KJT1"/>
<keyword evidence="2" id="KW-1185">Reference proteome</keyword>
<organism evidence="1 2">
    <name type="scientific">Ornithinimicrobium humiphilum</name>
    <dbReference type="NCBI Taxonomy" id="125288"/>
    <lineage>
        <taxon>Bacteria</taxon>
        <taxon>Bacillati</taxon>
        <taxon>Actinomycetota</taxon>
        <taxon>Actinomycetes</taxon>
        <taxon>Micrococcales</taxon>
        <taxon>Ornithinimicrobiaceae</taxon>
        <taxon>Ornithinimicrobium</taxon>
    </lineage>
</organism>
<protein>
    <submittedName>
        <fullName evidence="1">Uncharacterized protein</fullName>
    </submittedName>
</protein>
<comment type="caution">
    <text evidence="1">The sequence shown here is derived from an EMBL/GenBank/DDBJ whole genome shotgun (WGS) entry which is preliminary data.</text>
</comment>
<gene>
    <name evidence="1" type="ORF">FB476_0174</name>
</gene>
<name>A0A543KJT1_9MICO</name>
<dbReference type="Proteomes" id="UP000315133">
    <property type="component" value="Unassembled WGS sequence"/>
</dbReference>
<accession>A0A543KJT1</accession>
<evidence type="ECO:0000313" key="1">
    <source>
        <dbReference type="EMBL" id="TQM95335.1"/>
    </source>
</evidence>